<name>A0AAN4ZH74_9BILA</name>
<evidence type="ECO:0000313" key="4">
    <source>
        <dbReference type="Proteomes" id="UP001328107"/>
    </source>
</evidence>
<dbReference type="Pfam" id="PF21539">
    <property type="entry name" value="Med15_C"/>
    <property type="match status" value="1"/>
</dbReference>
<protein>
    <recommendedName>
        <fullName evidence="2">ARC105/Med15 mediator subunit C-terminal domain-containing protein</fullName>
    </recommendedName>
</protein>
<sequence>MQQQQQQHGEDGSNQPHPSMQHMQQQGMPMSQQQQARMRQAAAMRQQQQQQAAAAASMQGGAAPSGQEMTVAQHAQQLIAAKQAAAAAAAGGGGGVHPQHMQQQPQSMQHMDMHQRMIFQQHQMQHQQLQQQPPGLSITQIQQAQHAARQHMVGAPSAAAAGAAAGAMGPPPMQMQQQQSQQQQPAAAAAPAAPAAAAPVAPPPDDQEEVKLFKKRVDALKSSYGSIVERFWNRATPGESMPKFITVCRELFSGAMGYTRSNMATVAKLEVHLDLYLERQSVTAGIMIALESVIKAENEAKEKGETEDVKPAVSAAASSSSSSRLLPDPWPLDVRARRIRVPDGLAAHVRSRKMDERLISRRKRHAEVVKEEEDLPLWSARRMRHELDLEKEMDELERVESPGEINGVRCKISPGHWMPPAVVNSKHKSETMQEAFERRRGGGNQFPNELRMPEEALKELSVLTWRVMMEDRPHADPGSFLVNIQIGMTAIPPLHVIIPGEYPMRPAAVLFEKSFPKAHAPLRRLGEMFEVRLAAAPLSAQGRISTMAAVYKEACEKFFAASRAAREQLALARGSRRVMEQSPSPQSSASSSTSTSPAEQPQPQTPPTLPVLQPALHHPTTTYRPPPKFRPTVEGGAKKRMVY</sequence>
<feature type="compositionally biased region" description="Low complexity" evidence="1">
    <location>
        <begin position="140"/>
        <end position="199"/>
    </location>
</feature>
<feature type="compositionally biased region" description="Basic and acidic residues" evidence="1">
    <location>
        <begin position="300"/>
        <end position="310"/>
    </location>
</feature>
<evidence type="ECO:0000256" key="1">
    <source>
        <dbReference type="SAM" id="MobiDB-lite"/>
    </source>
</evidence>
<feature type="region of interest" description="Disordered" evidence="1">
    <location>
        <begin position="300"/>
        <end position="324"/>
    </location>
</feature>
<feature type="domain" description="ARC105/Med15 mediator subunit C-terminal" evidence="2">
    <location>
        <begin position="452"/>
        <end position="556"/>
    </location>
</feature>
<dbReference type="InterPro" id="IPR048386">
    <property type="entry name" value="Med15_C"/>
</dbReference>
<keyword evidence="4" id="KW-1185">Reference proteome</keyword>
<dbReference type="PANTHER" id="PTHR23107">
    <property type="entry name" value="SYNOVIAL SARCOMA ASSOCIATED SS18 PROTEIN"/>
    <property type="match status" value="1"/>
</dbReference>
<organism evidence="3 4">
    <name type="scientific">Pristionchus mayeri</name>
    <dbReference type="NCBI Taxonomy" id="1317129"/>
    <lineage>
        <taxon>Eukaryota</taxon>
        <taxon>Metazoa</taxon>
        <taxon>Ecdysozoa</taxon>
        <taxon>Nematoda</taxon>
        <taxon>Chromadorea</taxon>
        <taxon>Rhabditida</taxon>
        <taxon>Rhabditina</taxon>
        <taxon>Diplogasteromorpha</taxon>
        <taxon>Diplogasteroidea</taxon>
        <taxon>Neodiplogasteridae</taxon>
        <taxon>Pristionchus</taxon>
    </lineage>
</organism>
<evidence type="ECO:0000313" key="3">
    <source>
        <dbReference type="EMBL" id="GMR41197.1"/>
    </source>
</evidence>
<dbReference type="GO" id="GO:0045944">
    <property type="term" value="P:positive regulation of transcription by RNA polymerase II"/>
    <property type="evidence" value="ECO:0007669"/>
    <property type="project" value="TreeGrafter"/>
</dbReference>
<dbReference type="AlphaFoldDB" id="A0AAN4ZH74"/>
<feature type="compositionally biased region" description="Low complexity" evidence="1">
    <location>
        <begin position="581"/>
        <end position="602"/>
    </location>
</feature>
<feature type="region of interest" description="Disordered" evidence="1">
    <location>
        <begin position="90"/>
        <end position="208"/>
    </location>
</feature>
<comment type="caution">
    <text evidence="3">The sequence shown here is derived from an EMBL/GenBank/DDBJ whole genome shotgun (WGS) entry which is preliminary data.</text>
</comment>
<proteinExistence type="predicted"/>
<gene>
    <name evidence="3" type="ORF">PMAYCL1PPCAC_11392</name>
</gene>
<dbReference type="GO" id="GO:0003713">
    <property type="term" value="F:transcription coactivator activity"/>
    <property type="evidence" value="ECO:0007669"/>
    <property type="project" value="TreeGrafter"/>
</dbReference>
<evidence type="ECO:0000259" key="2">
    <source>
        <dbReference type="Pfam" id="PF21539"/>
    </source>
</evidence>
<reference evidence="4" key="1">
    <citation type="submission" date="2022-10" db="EMBL/GenBank/DDBJ databases">
        <title>Genome assembly of Pristionchus species.</title>
        <authorList>
            <person name="Yoshida K."/>
            <person name="Sommer R.J."/>
        </authorList>
    </citation>
    <scope>NUCLEOTIDE SEQUENCE [LARGE SCALE GENOMIC DNA]</scope>
    <source>
        <strain evidence="4">RS5460</strain>
    </source>
</reference>
<dbReference type="GO" id="GO:0005634">
    <property type="term" value="C:nucleus"/>
    <property type="evidence" value="ECO:0007669"/>
    <property type="project" value="TreeGrafter"/>
</dbReference>
<feature type="compositionally biased region" description="Low complexity" evidence="1">
    <location>
        <begin position="97"/>
        <end position="132"/>
    </location>
</feature>
<feature type="region of interest" description="Disordered" evidence="1">
    <location>
        <begin position="1"/>
        <end position="70"/>
    </location>
</feature>
<feature type="region of interest" description="Disordered" evidence="1">
    <location>
        <begin position="572"/>
        <end position="643"/>
    </location>
</feature>
<dbReference type="EMBL" id="BTRK01000003">
    <property type="protein sequence ID" value="GMR41197.1"/>
    <property type="molecule type" value="Genomic_DNA"/>
</dbReference>
<feature type="compositionally biased region" description="Low complexity" evidence="1">
    <location>
        <begin position="314"/>
        <end position="323"/>
    </location>
</feature>
<feature type="compositionally biased region" description="Low complexity" evidence="1">
    <location>
        <begin position="15"/>
        <end position="70"/>
    </location>
</feature>
<dbReference type="PANTHER" id="PTHR23107:SF0">
    <property type="entry name" value="IP09280P"/>
    <property type="match status" value="1"/>
</dbReference>
<dbReference type="Proteomes" id="UP001328107">
    <property type="component" value="Unassembled WGS sequence"/>
</dbReference>
<accession>A0AAN4ZH74</accession>